<feature type="non-terminal residue" evidence="2">
    <location>
        <position position="1"/>
    </location>
</feature>
<protein>
    <submittedName>
        <fullName evidence="2">Uncharacterized protein</fullName>
    </submittedName>
</protein>
<dbReference type="AlphaFoldDB" id="A0A146KDU5"/>
<reference evidence="2" key="1">
    <citation type="submission" date="2015-07" db="EMBL/GenBank/DDBJ databases">
        <title>Adaptation to a free-living lifestyle via gene acquisitions in the diplomonad Trepomonas sp. PC1.</title>
        <authorList>
            <person name="Xu F."/>
            <person name="Jerlstrom-Hultqvist J."/>
            <person name="Kolisko M."/>
            <person name="Simpson A.G.B."/>
            <person name="Roger A.J."/>
            <person name="Svard S.G."/>
            <person name="Andersson J.O."/>
        </authorList>
    </citation>
    <scope>NUCLEOTIDE SEQUENCE</scope>
    <source>
        <strain evidence="2">PC1</strain>
    </source>
</reference>
<proteinExistence type="predicted"/>
<gene>
    <name evidence="2" type="ORF">TPC1_12601</name>
</gene>
<name>A0A146KDU5_9EUKA</name>
<organism evidence="2">
    <name type="scientific">Trepomonas sp. PC1</name>
    <dbReference type="NCBI Taxonomy" id="1076344"/>
    <lineage>
        <taxon>Eukaryota</taxon>
        <taxon>Metamonada</taxon>
        <taxon>Diplomonadida</taxon>
        <taxon>Hexamitidae</taxon>
        <taxon>Hexamitinae</taxon>
        <taxon>Trepomonas</taxon>
    </lineage>
</organism>
<evidence type="ECO:0000256" key="1">
    <source>
        <dbReference type="SAM" id="Coils"/>
    </source>
</evidence>
<accession>A0A146KDU5</accession>
<dbReference type="EMBL" id="GDID01001939">
    <property type="protein sequence ID" value="JAP94667.1"/>
    <property type="molecule type" value="Transcribed_RNA"/>
</dbReference>
<evidence type="ECO:0000313" key="2">
    <source>
        <dbReference type="EMBL" id="JAP94667.1"/>
    </source>
</evidence>
<sequence>PKQCLCKYVPEILERINKLEQQKQSNSDENDDQLDLLEKNLQERFQQNVNKKQQLEQLAQKLMEEMKLIDQIQPGQKDDAEKQINEQQETIQNMEKLFATATQFFSQMYEQIQPKLEIPELEDREKPTSILTGLENIIKGIGNMVQKLQAQ</sequence>
<keyword evidence="1" id="KW-0175">Coiled coil</keyword>
<feature type="coiled-coil region" evidence="1">
    <location>
        <begin position="38"/>
        <end position="97"/>
    </location>
</feature>